<dbReference type="Pfam" id="PF00892">
    <property type="entry name" value="EamA"/>
    <property type="match status" value="2"/>
</dbReference>
<evidence type="ECO:0000256" key="4">
    <source>
        <dbReference type="ARBA" id="ARBA00022989"/>
    </source>
</evidence>
<feature type="transmembrane region" description="Helical" evidence="6">
    <location>
        <begin position="55"/>
        <end position="77"/>
    </location>
</feature>
<feature type="transmembrane region" description="Helical" evidence="6">
    <location>
        <begin position="256"/>
        <end position="277"/>
    </location>
</feature>
<name>A0A853FII4_9BURK</name>
<dbReference type="InterPro" id="IPR050638">
    <property type="entry name" value="AA-Vitamin_Transporters"/>
</dbReference>
<feature type="transmembrane region" description="Helical" evidence="6">
    <location>
        <begin position="113"/>
        <end position="130"/>
    </location>
</feature>
<organism evidence="8 9">
    <name type="scientific">Allopusillimonas soli</name>
    <dbReference type="NCBI Taxonomy" id="659016"/>
    <lineage>
        <taxon>Bacteria</taxon>
        <taxon>Pseudomonadati</taxon>
        <taxon>Pseudomonadota</taxon>
        <taxon>Betaproteobacteria</taxon>
        <taxon>Burkholderiales</taxon>
        <taxon>Alcaligenaceae</taxon>
        <taxon>Allopusillimonas</taxon>
    </lineage>
</organism>
<feature type="transmembrane region" description="Helical" evidence="6">
    <location>
        <begin position="200"/>
        <end position="219"/>
    </location>
</feature>
<dbReference type="SUPFAM" id="SSF103481">
    <property type="entry name" value="Multidrug resistance efflux transporter EmrE"/>
    <property type="match status" value="2"/>
</dbReference>
<dbReference type="InterPro" id="IPR000620">
    <property type="entry name" value="EamA_dom"/>
</dbReference>
<gene>
    <name evidence="8" type="ORF">H0A68_15255</name>
</gene>
<feature type="domain" description="EamA" evidence="7">
    <location>
        <begin position="137"/>
        <end position="273"/>
    </location>
</feature>
<feature type="transmembrane region" description="Helical" evidence="6">
    <location>
        <begin position="136"/>
        <end position="155"/>
    </location>
</feature>
<evidence type="ECO:0000313" key="9">
    <source>
        <dbReference type="Proteomes" id="UP000580517"/>
    </source>
</evidence>
<dbReference type="PANTHER" id="PTHR32322">
    <property type="entry name" value="INNER MEMBRANE TRANSPORTER"/>
    <property type="match status" value="1"/>
</dbReference>
<evidence type="ECO:0000256" key="6">
    <source>
        <dbReference type="SAM" id="Phobius"/>
    </source>
</evidence>
<evidence type="ECO:0000259" key="7">
    <source>
        <dbReference type="Pfam" id="PF00892"/>
    </source>
</evidence>
<feature type="transmembrane region" description="Helical" evidence="6">
    <location>
        <begin position="231"/>
        <end position="250"/>
    </location>
</feature>
<evidence type="ECO:0000313" key="8">
    <source>
        <dbReference type="EMBL" id="NYT38241.1"/>
    </source>
</evidence>
<feature type="domain" description="EamA" evidence="7">
    <location>
        <begin position="1"/>
        <end position="127"/>
    </location>
</feature>
<dbReference type="PANTHER" id="PTHR32322:SF18">
    <property type="entry name" value="S-ADENOSYLMETHIONINE_S-ADENOSYLHOMOCYSTEINE TRANSPORTER"/>
    <property type="match status" value="1"/>
</dbReference>
<comment type="caution">
    <text evidence="8">The sequence shown here is derived from an EMBL/GenBank/DDBJ whole genome shotgun (WGS) entry which is preliminary data.</text>
</comment>
<evidence type="ECO:0000256" key="2">
    <source>
        <dbReference type="ARBA" id="ARBA00022475"/>
    </source>
</evidence>
<feature type="transmembrane region" description="Helical" evidence="6">
    <location>
        <begin position="83"/>
        <end position="101"/>
    </location>
</feature>
<keyword evidence="2" id="KW-1003">Cell membrane</keyword>
<evidence type="ECO:0000256" key="5">
    <source>
        <dbReference type="ARBA" id="ARBA00023136"/>
    </source>
</evidence>
<keyword evidence="5 6" id="KW-0472">Membrane</keyword>
<dbReference type="Gene3D" id="1.10.3730.20">
    <property type="match status" value="1"/>
</dbReference>
<accession>A0A853FII4</accession>
<feature type="transmembrane region" description="Helical" evidence="6">
    <location>
        <begin position="29"/>
        <end position="48"/>
    </location>
</feature>
<protein>
    <submittedName>
        <fullName evidence="8">DMT family transporter</fullName>
    </submittedName>
</protein>
<dbReference type="EMBL" id="JACCEW010000005">
    <property type="protein sequence ID" value="NYT38241.1"/>
    <property type="molecule type" value="Genomic_DNA"/>
</dbReference>
<evidence type="ECO:0000256" key="1">
    <source>
        <dbReference type="ARBA" id="ARBA00004651"/>
    </source>
</evidence>
<reference evidence="8 9" key="1">
    <citation type="submission" date="2020-07" db="EMBL/GenBank/DDBJ databases">
        <title>Taxonomic revisions and descriptions of new bacterial species based on genomic comparisons in the high-G+C-content subgroup of the family Alcaligenaceae.</title>
        <authorList>
            <person name="Szabo A."/>
            <person name="Felfoldi T."/>
        </authorList>
    </citation>
    <scope>NUCLEOTIDE SEQUENCE [LARGE SCALE GENOMIC DNA]</scope>
    <source>
        <strain evidence="8 9">DSM 25264</strain>
    </source>
</reference>
<dbReference type="InterPro" id="IPR037185">
    <property type="entry name" value="EmrE-like"/>
</dbReference>
<feature type="transmembrane region" description="Helical" evidence="6">
    <location>
        <begin position="167"/>
        <end position="185"/>
    </location>
</feature>
<sequence>MFLTVVLWAFSWIAMKTLATLIGPFTLVMVRYAIAFVVLLIIMVATGRSLKLPPLWLMLGIAVFQTVAFQCLCQLALQTGGAGHVVMLAYTMPFWVVVFAWPMLGERPTGRHITGFALAGAGLIGIIAPWEGLGTITGSLLALLGGASWGLGAVLSKIMFRRHAPEVMNLAVWQMLLGVVLTWPLTRIFPQQDIVWGPTLYWGLAYMGIMASALGWWLWLSVIKRVSATAAGMSSLGVPVLTIVFAWLLLHERPTSWELAGVVMIMAGLVVVTLAGGKPAASPAKTR</sequence>
<dbReference type="AlphaFoldDB" id="A0A853FII4"/>
<dbReference type="GO" id="GO:0005886">
    <property type="term" value="C:plasma membrane"/>
    <property type="evidence" value="ECO:0007669"/>
    <property type="project" value="UniProtKB-SubCell"/>
</dbReference>
<keyword evidence="9" id="KW-1185">Reference proteome</keyword>
<keyword evidence="3 6" id="KW-0812">Transmembrane</keyword>
<dbReference type="Proteomes" id="UP000580517">
    <property type="component" value="Unassembled WGS sequence"/>
</dbReference>
<keyword evidence="4 6" id="KW-1133">Transmembrane helix</keyword>
<evidence type="ECO:0000256" key="3">
    <source>
        <dbReference type="ARBA" id="ARBA00022692"/>
    </source>
</evidence>
<proteinExistence type="predicted"/>
<comment type="subcellular location">
    <subcellularLocation>
        <location evidence="1">Cell membrane</location>
        <topology evidence="1">Multi-pass membrane protein</topology>
    </subcellularLocation>
</comment>